<keyword evidence="11" id="KW-1185">Reference proteome</keyword>
<dbReference type="Gene3D" id="1.10.3720.10">
    <property type="entry name" value="MetI-like"/>
    <property type="match status" value="1"/>
</dbReference>
<keyword evidence="7 8" id="KW-0472">Membrane</keyword>
<name>A0A1I6HT40_9FIRM</name>
<dbReference type="GO" id="GO:0022857">
    <property type="term" value="F:transmembrane transporter activity"/>
    <property type="evidence" value="ECO:0007669"/>
    <property type="project" value="InterPro"/>
</dbReference>
<protein>
    <submittedName>
        <fullName evidence="10">Polar amino acid transport system permease protein</fullName>
    </submittedName>
</protein>
<accession>A0A1I6HT40</accession>
<feature type="transmembrane region" description="Helical" evidence="8">
    <location>
        <begin position="93"/>
        <end position="113"/>
    </location>
</feature>
<dbReference type="Proteomes" id="UP000199659">
    <property type="component" value="Unassembled WGS sequence"/>
</dbReference>
<keyword evidence="4 8" id="KW-0812">Transmembrane</keyword>
<dbReference type="Pfam" id="PF00528">
    <property type="entry name" value="BPD_transp_1"/>
    <property type="match status" value="1"/>
</dbReference>
<feature type="domain" description="ABC transmembrane type-1" evidence="9">
    <location>
        <begin position="24"/>
        <end position="214"/>
    </location>
</feature>
<dbReference type="EMBL" id="FOYZ01000001">
    <property type="protein sequence ID" value="SFR57567.1"/>
    <property type="molecule type" value="Genomic_DNA"/>
</dbReference>
<comment type="similarity">
    <text evidence="8">Belongs to the binding-protein-dependent transport system permease family.</text>
</comment>
<evidence type="ECO:0000256" key="1">
    <source>
        <dbReference type="ARBA" id="ARBA00004651"/>
    </source>
</evidence>
<evidence type="ECO:0000256" key="6">
    <source>
        <dbReference type="ARBA" id="ARBA00022989"/>
    </source>
</evidence>
<evidence type="ECO:0000313" key="10">
    <source>
        <dbReference type="EMBL" id="SFR57567.1"/>
    </source>
</evidence>
<dbReference type="NCBIfam" id="TIGR01726">
    <property type="entry name" value="HEQRo_perm_3TM"/>
    <property type="match status" value="1"/>
</dbReference>
<dbReference type="OrthoDB" id="9787841at2"/>
<dbReference type="PANTHER" id="PTHR30614:SF0">
    <property type="entry name" value="L-CYSTINE TRANSPORT SYSTEM PERMEASE PROTEIN TCYL"/>
    <property type="match status" value="1"/>
</dbReference>
<evidence type="ECO:0000256" key="4">
    <source>
        <dbReference type="ARBA" id="ARBA00022692"/>
    </source>
</evidence>
<evidence type="ECO:0000256" key="2">
    <source>
        <dbReference type="ARBA" id="ARBA00022448"/>
    </source>
</evidence>
<dbReference type="PANTHER" id="PTHR30614">
    <property type="entry name" value="MEMBRANE COMPONENT OF AMINO ACID ABC TRANSPORTER"/>
    <property type="match status" value="1"/>
</dbReference>
<dbReference type="GO" id="GO:0006865">
    <property type="term" value="P:amino acid transport"/>
    <property type="evidence" value="ECO:0007669"/>
    <property type="project" value="UniProtKB-KW"/>
</dbReference>
<dbReference type="AlphaFoldDB" id="A0A1I6HT40"/>
<dbReference type="SUPFAM" id="SSF161098">
    <property type="entry name" value="MetI-like"/>
    <property type="match status" value="1"/>
</dbReference>
<dbReference type="InterPro" id="IPR043429">
    <property type="entry name" value="ArtM/GltK/GlnP/TcyL/YhdX-like"/>
</dbReference>
<keyword evidence="5" id="KW-0029">Amino-acid transport</keyword>
<keyword evidence="6 8" id="KW-1133">Transmembrane helix</keyword>
<keyword evidence="2 8" id="KW-0813">Transport</keyword>
<proteinExistence type="inferred from homology"/>
<feature type="transmembrane region" description="Helical" evidence="8">
    <location>
        <begin position="193"/>
        <end position="211"/>
    </location>
</feature>
<dbReference type="InterPro" id="IPR035906">
    <property type="entry name" value="MetI-like_sf"/>
</dbReference>
<evidence type="ECO:0000313" key="11">
    <source>
        <dbReference type="Proteomes" id="UP000199659"/>
    </source>
</evidence>
<reference evidence="10 11" key="1">
    <citation type="submission" date="2016-10" db="EMBL/GenBank/DDBJ databases">
        <authorList>
            <person name="de Groot N.N."/>
        </authorList>
    </citation>
    <scope>NUCLEOTIDE SEQUENCE [LARGE SCALE GENOMIC DNA]</scope>
    <source>
        <strain evidence="10 11">743A</strain>
    </source>
</reference>
<dbReference type="RefSeq" id="WP_092558880.1">
    <property type="nucleotide sequence ID" value="NZ_FOYZ01000001.1"/>
</dbReference>
<evidence type="ECO:0000256" key="5">
    <source>
        <dbReference type="ARBA" id="ARBA00022970"/>
    </source>
</evidence>
<dbReference type="InterPro" id="IPR000515">
    <property type="entry name" value="MetI-like"/>
</dbReference>
<dbReference type="PROSITE" id="PS50928">
    <property type="entry name" value="ABC_TM1"/>
    <property type="match status" value="1"/>
</dbReference>
<evidence type="ECO:0000256" key="3">
    <source>
        <dbReference type="ARBA" id="ARBA00022475"/>
    </source>
</evidence>
<feature type="transmembrane region" description="Helical" evidence="8">
    <location>
        <begin position="59"/>
        <end position="81"/>
    </location>
</feature>
<evidence type="ECO:0000256" key="8">
    <source>
        <dbReference type="RuleBase" id="RU363032"/>
    </source>
</evidence>
<dbReference type="STRING" id="37658.SAMN05661086_00260"/>
<dbReference type="CDD" id="cd06261">
    <property type="entry name" value="TM_PBP2"/>
    <property type="match status" value="1"/>
</dbReference>
<keyword evidence="3" id="KW-1003">Cell membrane</keyword>
<evidence type="ECO:0000256" key="7">
    <source>
        <dbReference type="ARBA" id="ARBA00023136"/>
    </source>
</evidence>
<organism evidence="10 11">
    <name type="scientific">Anaeromicropila populeti</name>
    <dbReference type="NCBI Taxonomy" id="37658"/>
    <lineage>
        <taxon>Bacteria</taxon>
        <taxon>Bacillati</taxon>
        <taxon>Bacillota</taxon>
        <taxon>Clostridia</taxon>
        <taxon>Lachnospirales</taxon>
        <taxon>Lachnospiraceae</taxon>
        <taxon>Anaeromicropila</taxon>
    </lineage>
</organism>
<dbReference type="InterPro" id="IPR010065">
    <property type="entry name" value="AA_ABC_transptr_permease_3TM"/>
</dbReference>
<dbReference type="GO" id="GO:0043190">
    <property type="term" value="C:ATP-binding cassette (ABC) transporter complex"/>
    <property type="evidence" value="ECO:0007669"/>
    <property type="project" value="InterPro"/>
</dbReference>
<evidence type="ECO:0000259" key="9">
    <source>
        <dbReference type="PROSITE" id="PS50928"/>
    </source>
</evidence>
<feature type="transmembrane region" description="Helical" evidence="8">
    <location>
        <begin position="24"/>
        <end position="47"/>
    </location>
</feature>
<comment type="subcellular location">
    <subcellularLocation>
        <location evidence="1 8">Cell membrane</location>
        <topology evidence="1 8">Multi-pass membrane protein</topology>
    </subcellularLocation>
</comment>
<sequence>MTDILKIIKMFLIGPFPQGELGGLAINIILALLTMVSGFVLGLLLVLGRISKKAVIRKITTFIVEMIRALPLLLIVFWFYFLIPLFSGKTLPLFLSAYLSVTLYSAVNQSEIFRAGFMNISKGQWQVASCMGMSYSQCIIHIILPQTLRMMLPSFVGFLLSLFKDTSVISIIGLIDLTQTGIMLSQREPNKLVFSYIVMGGLYFVFCFALSRVAKKIELKQQGCGAK</sequence>
<gene>
    <name evidence="10" type="ORF">SAMN05661086_00260</name>
</gene>